<organism evidence="1 2">
    <name type="scientific">Strongyloides stercoralis</name>
    <name type="common">Threadworm</name>
    <dbReference type="NCBI Taxonomy" id="6248"/>
    <lineage>
        <taxon>Eukaryota</taxon>
        <taxon>Metazoa</taxon>
        <taxon>Ecdysozoa</taxon>
        <taxon>Nematoda</taxon>
        <taxon>Chromadorea</taxon>
        <taxon>Rhabditida</taxon>
        <taxon>Tylenchina</taxon>
        <taxon>Panagrolaimomorpha</taxon>
        <taxon>Strongyloidoidea</taxon>
        <taxon>Strongyloididae</taxon>
        <taxon>Strongyloides</taxon>
    </lineage>
</organism>
<dbReference type="AlphaFoldDB" id="A0AAF5DEB2"/>
<evidence type="ECO:0000313" key="1">
    <source>
        <dbReference type="Proteomes" id="UP000035681"/>
    </source>
</evidence>
<proteinExistence type="predicted"/>
<dbReference type="Proteomes" id="UP000035681">
    <property type="component" value="Unplaced"/>
</dbReference>
<keyword evidence="1" id="KW-1185">Reference proteome</keyword>
<reference evidence="2" key="1">
    <citation type="submission" date="2024-02" db="UniProtKB">
        <authorList>
            <consortium name="WormBaseParasite"/>
        </authorList>
    </citation>
    <scope>IDENTIFICATION</scope>
</reference>
<evidence type="ECO:0000313" key="2">
    <source>
        <dbReference type="WBParaSite" id="TCONS_00010445.p1"/>
    </source>
</evidence>
<dbReference type="WBParaSite" id="TCONS_00010445.p1">
    <property type="protein sequence ID" value="TCONS_00010445.p1"/>
    <property type="gene ID" value="XLOC_003572"/>
</dbReference>
<name>A0AAF5DEB2_STRER</name>
<sequence length="115" mass="13370">MWITGAESETCKLFSFRKNLFRINVSYDKESRNSFSNNANYDKESRHYYYCFGGCYSIGTESGAFRLFWSKLGDVSLLQLNLKHGNFFVKDSLNNNANLGKEPKCFFCSYLPSYK</sequence>
<accession>A0AAF5DEB2</accession>
<protein>
    <submittedName>
        <fullName evidence="2">Uncharacterized protein</fullName>
    </submittedName>
</protein>